<evidence type="ECO:0000256" key="4">
    <source>
        <dbReference type="PIRSR" id="PIRSR000303-1"/>
    </source>
</evidence>
<dbReference type="HOGENOM" id="CLU_029507_0_1_1"/>
<dbReference type="FunFam" id="3.40.30.10:FF:000025">
    <property type="entry name" value="Glutathione peroxidase"/>
    <property type="match status" value="1"/>
</dbReference>
<dbReference type="PANTHER" id="PTHR11592">
    <property type="entry name" value="GLUTATHIONE PEROXIDASE"/>
    <property type="match status" value="1"/>
</dbReference>
<dbReference type="GeneID" id="5652809"/>
<keyword evidence="3 5" id="KW-0560">Oxidoreductase</keyword>
<dbReference type="GO" id="GO:0006979">
    <property type="term" value="P:response to oxidative stress"/>
    <property type="evidence" value="ECO:0007669"/>
    <property type="project" value="InterPro"/>
</dbReference>
<dbReference type="VEuPathDB" id="TriTrypDB:LmjF.26.0810"/>
<dbReference type="VEuPathDB" id="TriTrypDB:LMJFC_260014200"/>
<dbReference type="RefSeq" id="XP_001684085.1">
    <property type="nucleotide sequence ID" value="XM_001684033.1"/>
</dbReference>
<dbReference type="InParanoid" id="Q4Q9B3"/>
<dbReference type="PIRSF" id="PIRSF000303">
    <property type="entry name" value="Glutathion_perox"/>
    <property type="match status" value="1"/>
</dbReference>
<comment type="similarity">
    <text evidence="1 5">Belongs to the glutathione peroxidase family.</text>
</comment>
<evidence type="ECO:0000256" key="5">
    <source>
        <dbReference type="RuleBase" id="RU000499"/>
    </source>
</evidence>
<dbReference type="KEGG" id="lma:LMJF_26_0810"/>
<dbReference type="VEuPathDB" id="TriTrypDB:LMJLV39_260013600"/>
<dbReference type="PROSITE" id="PS00763">
    <property type="entry name" value="GLUTATHIONE_PEROXID_2"/>
    <property type="match status" value="1"/>
</dbReference>
<organism evidence="6 7">
    <name type="scientific">Leishmania major</name>
    <dbReference type="NCBI Taxonomy" id="5664"/>
    <lineage>
        <taxon>Eukaryota</taxon>
        <taxon>Discoba</taxon>
        <taxon>Euglenozoa</taxon>
        <taxon>Kinetoplastea</taxon>
        <taxon>Metakinetoplastina</taxon>
        <taxon>Trypanosomatida</taxon>
        <taxon>Trypanosomatidae</taxon>
        <taxon>Leishmaniinae</taxon>
        <taxon>Leishmania</taxon>
    </lineage>
</organism>
<reference evidence="6 7" key="2">
    <citation type="journal article" date="2011" name="Genome Res.">
        <title>Chromosome and gene copy number variation allow major structural change between species and strains of Leishmania.</title>
        <authorList>
            <person name="Rogers M.B."/>
            <person name="Hilley J.D."/>
            <person name="Dickens N.J."/>
            <person name="Wilkes J."/>
            <person name="Bates P.A."/>
            <person name="Depledge D.P."/>
            <person name="Harris D."/>
            <person name="Her Y."/>
            <person name="Herzyk P."/>
            <person name="Imamura H."/>
            <person name="Otto T.D."/>
            <person name="Sanders M."/>
            <person name="Seeger K."/>
            <person name="Dujardin J.C."/>
            <person name="Berriman M."/>
            <person name="Smith D.F."/>
            <person name="Hertz-Fowler C."/>
            <person name="Mottram J.C."/>
        </authorList>
    </citation>
    <scope>NUCLEOTIDE SEQUENCE [LARGE SCALE GENOMIC DNA]</scope>
    <source>
        <strain evidence="7">MHOM/IL/81/Friedlin</strain>
    </source>
</reference>
<accession>Q4Q9B3</accession>
<dbReference type="PROSITE" id="PS51355">
    <property type="entry name" value="GLUTATHIONE_PEROXID_3"/>
    <property type="match status" value="1"/>
</dbReference>
<dbReference type="InterPro" id="IPR029760">
    <property type="entry name" value="GPX_CS"/>
</dbReference>
<gene>
    <name evidence="6" type="primary">TDPX</name>
    <name evidence="6" type="ORF">LMJF_26_0810</name>
</gene>
<dbReference type="Pfam" id="PF00255">
    <property type="entry name" value="GSHPx"/>
    <property type="match status" value="1"/>
</dbReference>
<dbReference type="PROSITE" id="PS00460">
    <property type="entry name" value="GLUTATHIONE_PEROXID_1"/>
    <property type="match status" value="1"/>
</dbReference>
<dbReference type="VEuPathDB" id="TriTrypDB:LMJSD75_260012100"/>
<dbReference type="CDD" id="cd00340">
    <property type="entry name" value="GSH_Peroxidase"/>
    <property type="match status" value="1"/>
</dbReference>
<reference evidence="6 7" key="1">
    <citation type="journal article" date="2005" name="Science">
        <title>The genome of the kinetoplastid parasite, Leishmania major.</title>
        <authorList>
            <person name="Ivens A.C."/>
            <person name="Peacock C.S."/>
            <person name="Worthey E.A."/>
            <person name="Murphy L."/>
            <person name="Aggarwal G."/>
            <person name="Berriman M."/>
            <person name="Sisk E."/>
            <person name="Rajandream M.A."/>
            <person name="Adlem E."/>
            <person name="Aert R."/>
            <person name="Anupama A."/>
            <person name="Apostolou Z."/>
            <person name="Attipoe P."/>
            <person name="Bason N."/>
            <person name="Bauser C."/>
            <person name="Beck A."/>
            <person name="Beverley S.M."/>
            <person name="Bianchettin G."/>
            <person name="Borzym K."/>
            <person name="Bothe G."/>
            <person name="Bruschi C.V."/>
            <person name="Collins M."/>
            <person name="Cadag E."/>
            <person name="Ciarloni L."/>
            <person name="Clayton C."/>
            <person name="Coulson R.M."/>
            <person name="Cronin A."/>
            <person name="Cruz A.K."/>
            <person name="Davies R.M."/>
            <person name="De Gaudenzi J."/>
            <person name="Dobson D.E."/>
            <person name="Duesterhoeft A."/>
            <person name="Fazelina G."/>
            <person name="Fosker N."/>
            <person name="Frasch A.C."/>
            <person name="Fraser A."/>
            <person name="Fuchs M."/>
            <person name="Gabel C."/>
            <person name="Goble A."/>
            <person name="Goffeau A."/>
            <person name="Harris D."/>
            <person name="Hertz-Fowler C."/>
            <person name="Hilbert H."/>
            <person name="Horn D."/>
            <person name="Huang Y."/>
            <person name="Klages S."/>
            <person name="Knights A."/>
            <person name="Kube M."/>
            <person name="Larke N."/>
            <person name="Litvin L."/>
            <person name="Lord A."/>
            <person name="Louie T."/>
            <person name="Marra M."/>
            <person name="Masuy D."/>
            <person name="Matthews K."/>
            <person name="Michaeli S."/>
            <person name="Mottram J.C."/>
            <person name="Muller-Auer S."/>
            <person name="Munden H."/>
            <person name="Nelson S."/>
            <person name="Norbertczak H."/>
            <person name="Oliver K."/>
            <person name="O'neil S."/>
            <person name="Pentony M."/>
            <person name="Pohl T.M."/>
            <person name="Price C."/>
            <person name="Purnelle B."/>
            <person name="Quail M.A."/>
            <person name="Rabbinowitsch E."/>
            <person name="Reinhardt R."/>
            <person name="Rieger M."/>
            <person name="Rinta J."/>
            <person name="Robben J."/>
            <person name="Robertson L."/>
            <person name="Ruiz J.C."/>
            <person name="Rutter S."/>
            <person name="Saunders D."/>
            <person name="Schafer M."/>
            <person name="Schein J."/>
            <person name="Schwartz D.C."/>
            <person name="Seeger K."/>
            <person name="Seyler A."/>
            <person name="Sharp S."/>
            <person name="Shin H."/>
            <person name="Sivam D."/>
            <person name="Squares R."/>
            <person name="Squares S."/>
            <person name="Tosato V."/>
            <person name="Vogt C."/>
            <person name="Volckaert G."/>
            <person name="Wambutt R."/>
            <person name="Warren T."/>
            <person name="Wedler H."/>
            <person name="Woodward J."/>
            <person name="Zhou S."/>
            <person name="Zimmermann W."/>
            <person name="Smith D.F."/>
            <person name="Blackwell J.M."/>
            <person name="Stuart K.D."/>
            <person name="Barrell B."/>
            <person name="Myler P.J."/>
        </authorList>
    </citation>
    <scope>NUCLEOTIDE SEQUENCE [LARGE SCALE GENOMIC DNA]</scope>
    <source>
        <strain evidence="7">MHOM/IL/81/Friedlin</strain>
    </source>
</reference>
<dbReference type="FunCoup" id="Q4Q9B3">
    <property type="interactions" value="78"/>
</dbReference>
<feature type="active site" evidence="4">
    <location>
        <position position="51"/>
    </location>
</feature>
<name>Q4Q9B3_LEIMA</name>
<dbReference type="EMBL" id="FR796422">
    <property type="protein sequence ID" value="CAJ04923.1"/>
    <property type="molecule type" value="Genomic_DNA"/>
</dbReference>
<keyword evidence="2 5" id="KW-0575">Peroxidase</keyword>
<dbReference type="InterPro" id="IPR029759">
    <property type="entry name" value="GPX_AS"/>
</dbReference>
<dbReference type="PRINTS" id="PR01011">
    <property type="entry name" value="GLUTPROXDASE"/>
</dbReference>
<dbReference type="InterPro" id="IPR000889">
    <property type="entry name" value="Glutathione_peroxidase"/>
</dbReference>
<proteinExistence type="inferred from homology"/>
<evidence type="ECO:0000256" key="1">
    <source>
        <dbReference type="ARBA" id="ARBA00006926"/>
    </source>
</evidence>
<evidence type="ECO:0000256" key="3">
    <source>
        <dbReference type="ARBA" id="ARBA00023002"/>
    </source>
</evidence>
<evidence type="ECO:0000313" key="6">
    <source>
        <dbReference type="EMBL" id="CAJ04923.1"/>
    </source>
</evidence>
<sequence length="190" mass="20943">MLRLPPFPRAAAAAQASSIYDFKVNGSDHQPYDLGQHKGHPLLIYNVASKCGFTKGGYETATALYNKYKHLGFMVLAFPCNQFAGQEPGTEEEVKSFACTRFKAEFPIMEKVCVNGEHEHPLYHYLKNTCKGILGTTLVKWNFTAFLVDKDGHAVCRFAPGATVSEIEKKLLPLLQADSGDAKVLPSTQS</sequence>
<dbReference type="GO" id="GO:0004601">
    <property type="term" value="F:peroxidase activity"/>
    <property type="evidence" value="ECO:0000318"/>
    <property type="project" value="GO_Central"/>
</dbReference>
<evidence type="ECO:0000313" key="7">
    <source>
        <dbReference type="Proteomes" id="UP000000542"/>
    </source>
</evidence>
<evidence type="ECO:0000256" key="2">
    <source>
        <dbReference type="ARBA" id="ARBA00022559"/>
    </source>
</evidence>
<dbReference type="PANTHER" id="PTHR11592:SF129">
    <property type="entry name" value="GLUTATHIONE PEROXIDASE"/>
    <property type="match status" value="1"/>
</dbReference>
<protein>
    <recommendedName>
        <fullName evidence="5">Glutathione peroxidase</fullName>
    </recommendedName>
</protein>
<keyword evidence="7" id="KW-1185">Reference proteome</keyword>
<dbReference type="STRING" id="5664.Q4Q9B3"/>
<dbReference type="Proteomes" id="UP000000542">
    <property type="component" value="Chromosome 26"/>
</dbReference>
<dbReference type="AlphaFoldDB" id="Q4Q9B3"/>
<dbReference type="Gene3D" id="3.40.30.10">
    <property type="entry name" value="Glutaredoxin"/>
    <property type="match status" value="1"/>
</dbReference>
<dbReference type="InterPro" id="IPR036249">
    <property type="entry name" value="Thioredoxin-like_sf"/>
</dbReference>
<dbReference type="eggNOG" id="KOG1651">
    <property type="taxonomic scope" value="Eukaryota"/>
</dbReference>
<dbReference type="SUPFAM" id="SSF52833">
    <property type="entry name" value="Thioredoxin-like"/>
    <property type="match status" value="1"/>
</dbReference>
<dbReference type="OMA" id="PTWNFCK"/>